<accession>A0A085ZSD4</accession>
<dbReference type="EMBL" id="JPRL01000001">
    <property type="protein sequence ID" value="KFF07348.1"/>
    <property type="molecule type" value="Genomic_DNA"/>
</dbReference>
<dbReference type="STRING" id="362418.IW19_18360"/>
<dbReference type="Proteomes" id="UP000028715">
    <property type="component" value="Unassembled WGS sequence"/>
</dbReference>
<evidence type="ECO:0000313" key="7">
    <source>
        <dbReference type="EMBL" id="KFF07348.1"/>
    </source>
</evidence>
<dbReference type="InterPro" id="IPR052206">
    <property type="entry name" value="Retinol_saturase"/>
</dbReference>
<dbReference type="AlphaFoldDB" id="A0A085ZSD4"/>
<feature type="domain" description="Amine oxidase" evidence="6">
    <location>
        <begin position="14"/>
        <end position="503"/>
    </location>
</feature>
<dbReference type="InterPro" id="IPR036188">
    <property type="entry name" value="FAD/NAD-bd_sf"/>
</dbReference>
<evidence type="ECO:0000256" key="2">
    <source>
        <dbReference type="ARBA" id="ARBA00022729"/>
    </source>
</evidence>
<keyword evidence="3" id="KW-0274">FAD</keyword>
<dbReference type="GO" id="GO:0016491">
    <property type="term" value="F:oxidoreductase activity"/>
    <property type="evidence" value="ECO:0007669"/>
    <property type="project" value="InterPro"/>
</dbReference>
<evidence type="ECO:0000259" key="6">
    <source>
        <dbReference type="Pfam" id="PF01593"/>
    </source>
</evidence>
<keyword evidence="2" id="KW-0732">Signal</keyword>
<gene>
    <name evidence="7" type="ORF">IW19_18360</name>
</gene>
<dbReference type="RefSeq" id="WP_035686905.1">
    <property type="nucleotide sequence ID" value="NZ_JPRL01000001.1"/>
</dbReference>
<dbReference type="Gene3D" id="3.50.50.60">
    <property type="entry name" value="FAD/NAD(P)-binding domain"/>
    <property type="match status" value="2"/>
</dbReference>
<evidence type="ECO:0000313" key="8">
    <source>
        <dbReference type="Proteomes" id="UP000028715"/>
    </source>
</evidence>
<evidence type="ECO:0000256" key="5">
    <source>
        <dbReference type="ARBA" id="ARBA00023027"/>
    </source>
</evidence>
<evidence type="ECO:0000256" key="3">
    <source>
        <dbReference type="ARBA" id="ARBA00022827"/>
    </source>
</evidence>
<dbReference type="InterPro" id="IPR002937">
    <property type="entry name" value="Amino_oxidase"/>
</dbReference>
<dbReference type="eggNOG" id="COG1233">
    <property type="taxonomic scope" value="Bacteria"/>
</dbReference>
<organism evidence="7 8">
    <name type="scientific">Flavobacterium reichenbachii</name>
    <dbReference type="NCBI Taxonomy" id="362418"/>
    <lineage>
        <taxon>Bacteria</taxon>
        <taxon>Pseudomonadati</taxon>
        <taxon>Bacteroidota</taxon>
        <taxon>Flavobacteriia</taxon>
        <taxon>Flavobacteriales</taxon>
        <taxon>Flavobacteriaceae</taxon>
        <taxon>Flavobacterium</taxon>
    </lineage>
</organism>
<evidence type="ECO:0000256" key="1">
    <source>
        <dbReference type="ARBA" id="ARBA00022630"/>
    </source>
</evidence>
<proteinExistence type="predicted"/>
<keyword evidence="1" id="KW-0285">Flavoprotein</keyword>
<comment type="caution">
    <text evidence="7">The sequence shown here is derived from an EMBL/GenBank/DDBJ whole genome shotgun (WGS) entry which is preliminary data.</text>
</comment>
<dbReference type="PANTHER" id="PTHR46091">
    <property type="entry name" value="BLR7054 PROTEIN"/>
    <property type="match status" value="1"/>
</dbReference>
<dbReference type="PANTHER" id="PTHR46091:SF3">
    <property type="entry name" value="AMINE OXIDASE DOMAIN-CONTAINING PROTEIN"/>
    <property type="match status" value="1"/>
</dbReference>
<dbReference type="SUPFAM" id="SSF51905">
    <property type="entry name" value="FAD/NAD(P)-binding domain"/>
    <property type="match status" value="1"/>
</dbReference>
<sequence>MQEYDTIIIGSGVGGLATGLCLARAGQKVLILEQHYVPGGWSHSFTLNGQRFSPGVHYVGLLEEGMATNLLYRGLGIANDLVFFRMNKKAYEHCLIGDKTFDLPAGIDNLKNTLSAHFPAEEKNIKEYLSLVQRVSYELQLIPKLKGWWQKITVPFRTKHFGKFALFPLKKVVGWHVKDPILKAVLNIQCGDHGLPPNKACFPVHCSVMSHYFEGGYYPMGGGGGIVKAMTNGIKRHGGEVRVKQSVSKIIVENKKAIGVEFENGEKILAKNIVSNADPSITYLNLIDKEHLSNSLIKKLQKTKYSVTSLILFLTLDLDVTQFNIDSGNIWMMKDENDDANFEDLMSNNIEDGDLFPAVFMSCTTLKDPASFNGQYHNFEIVTYINYEHLNDFNGLDDYHNEEYKIFKEKVINKLMNNVEKIIPNAKQHIIQAELGTPKTNEFYINSTKGNVYGTEKTLNQVGPFAYKNKTEIENLFLCGACTLSHGVTGATYSGIAAAALILDCTSDDLLIEDADQKIRIYDAEDPLTWPEWVHTKRSDKIRKFIPKK</sequence>
<keyword evidence="5" id="KW-0520">NAD</keyword>
<reference evidence="7 8" key="1">
    <citation type="submission" date="2014-07" db="EMBL/GenBank/DDBJ databases">
        <title>Genome of Flavobacterium reichenbachii LMG 25512.</title>
        <authorList>
            <person name="Stropko S.J."/>
            <person name="Pipes S.E."/>
            <person name="Newman J.D."/>
        </authorList>
    </citation>
    <scope>NUCLEOTIDE SEQUENCE [LARGE SCALE GENOMIC DNA]</scope>
    <source>
        <strain evidence="7 8">LMG 25512</strain>
    </source>
</reference>
<dbReference type="Pfam" id="PF01593">
    <property type="entry name" value="Amino_oxidase"/>
    <property type="match status" value="1"/>
</dbReference>
<keyword evidence="8" id="KW-1185">Reference proteome</keyword>
<keyword evidence="4" id="KW-0521">NADP</keyword>
<protein>
    <submittedName>
        <fullName evidence="7">Phytoene dehydrogenase</fullName>
    </submittedName>
</protein>
<name>A0A085ZSD4_9FLAO</name>
<evidence type="ECO:0000256" key="4">
    <source>
        <dbReference type="ARBA" id="ARBA00022857"/>
    </source>
</evidence>
<dbReference type="OrthoDB" id="9789960at2"/>